<dbReference type="CDD" id="cd00672">
    <property type="entry name" value="CysRS_core"/>
    <property type="match status" value="1"/>
</dbReference>
<evidence type="ECO:0000256" key="7">
    <source>
        <dbReference type="ARBA" id="ARBA00022840"/>
    </source>
</evidence>
<keyword evidence="15" id="KW-1185">Reference proteome</keyword>
<feature type="region of interest" description="Disordered" evidence="12">
    <location>
        <begin position="655"/>
        <end position="674"/>
    </location>
</feature>
<keyword evidence="4" id="KW-0479">Metal-binding</keyword>
<evidence type="ECO:0000256" key="3">
    <source>
        <dbReference type="ARBA" id="ARBA00022598"/>
    </source>
</evidence>
<evidence type="ECO:0000256" key="12">
    <source>
        <dbReference type="SAM" id="MobiDB-lite"/>
    </source>
</evidence>
<dbReference type="SUPFAM" id="SSF52374">
    <property type="entry name" value="Nucleotidylyl transferase"/>
    <property type="match status" value="1"/>
</dbReference>
<dbReference type="SUPFAM" id="SSF47323">
    <property type="entry name" value="Anticodon-binding domain of a subclass of class I aminoacyl-tRNA synthetases"/>
    <property type="match status" value="1"/>
</dbReference>
<dbReference type="EnsemblMetazoa" id="AMAM010414-RA">
    <property type="protein sequence ID" value="AMAM010414-PA"/>
    <property type="gene ID" value="AMAM010414"/>
</dbReference>
<dbReference type="GO" id="GO:0005524">
    <property type="term" value="F:ATP binding"/>
    <property type="evidence" value="ECO:0007669"/>
    <property type="project" value="UniProtKB-KW"/>
</dbReference>
<evidence type="ECO:0000256" key="1">
    <source>
        <dbReference type="ARBA" id="ARBA00001947"/>
    </source>
</evidence>
<evidence type="ECO:0000256" key="10">
    <source>
        <dbReference type="ARBA" id="ARBA00031499"/>
    </source>
</evidence>
<dbReference type="InterPro" id="IPR014729">
    <property type="entry name" value="Rossmann-like_a/b/a_fold"/>
</dbReference>
<dbReference type="Proteomes" id="UP000075901">
    <property type="component" value="Unassembled WGS sequence"/>
</dbReference>
<evidence type="ECO:0000256" key="11">
    <source>
        <dbReference type="ARBA" id="ARBA00039362"/>
    </source>
</evidence>
<proteinExistence type="inferred from homology"/>
<dbReference type="PRINTS" id="PR00983">
    <property type="entry name" value="TRNASYNTHCYS"/>
</dbReference>
<dbReference type="PANTHER" id="PTHR10890:SF3">
    <property type="entry name" value="CYSTEINE--TRNA LIGASE, CYTOPLASMIC"/>
    <property type="match status" value="1"/>
</dbReference>
<keyword evidence="3" id="KW-0436">Ligase</keyword>
<dbReference type="GO" id="GO:0004817">
    <property type="term" value="F:cysteine-tRNA ligase activity"/>
    <property type="evidence" value="ECO:0007669"/>
    <property type="project" value="UniProtKB-EC"/>
</dbReference>
<dbReference type="InterPro" id="IPR015803">
    <property type="entry name" value="Cys-tRNA-ligase"/>
</dbReference>
<dbReference type="InterPro" id="IPR009080">
    <property type="entry name" value="tRNAsynth_Ia_anticodon-bd"/>
</dbReference>
<dbReference type="VEuPathDB" id="VectorBase:AMAM010414"/>
<evidence type="ECO:0000256" key="9">
    <source>
        <dbReference type="ARBA" id="ARBA00023146"/>
    </source>
</evidence>
<comment type="cofactor">
    <cofactor evidence="1">
        <name>Zn(2+)</name>
        <dbReference type="ChEBI" id="CHEBI:29105"/>
    </cofactor>
</comment>
<feature type="compositionally biased region" description="Basic and acidic residues" evidence="12">
    <location>
        <begin position="655"/>
        <end position="670"/>
    </location>
</feature>
<feature type="region of interest" description="Disordered" evidence="12">
    <location>
        <begin position="700"/>
        <end position="720"/>
    </location>
</feature>
<dbReference type="GO" id="GO:0006423">
    <property type="term" value="P:cysteinyl-tRNA aminoacylation"/>
    <property type="evidence" value="ECO:0007669"/>
    <property type="project" value="InterPro"/>
</dbReference>
<keyword evidence="6" id="KW-0862">Zinc</keyword>
<organism evidence="14 15">
    <name type="scientific">Anopheles maculatus</name>
    <dbReference type="NCBI Taxonomy" id="74869"/>
    <lineage>
        <taxon>Eukaryota</taxon>
        <taxon>Metazoa</taxon>
        <taxon>Ecdysozoa</taxon>
        <taxon>Arthropoda</taxon>
        <taxon>Hexapoda</taxon>
        <taxon>Insecta</taxon>
        <taxon>Pterygota</taxon>
        <taxon>Neoptera</taxon>
        <taxon>Endopterygota</taxon>
        <taxon>Diptera</taxon>
        <taxon>Nematocera</taxon>
        <taxon>Culicoidea</taxon>
        <taxon>Culicidae</taxon>
        <taxon>Anophelinae</taxon>
        <taxon>Anopheles</taxon>
        <taxon>Anopheles maculatus group</taxon>
    </lineage>
</organism>
<dbReference type="EC" id="6.1.1.16" evidence="2"/>
<dbReference type="NCBIfam" id="TIGR00435">
    <property type="entry name" value="cysS"/>
    <property type="match status" value="1"/>
</dbReference>
<evidence type="ECO:0000256" key="8">
    <source>
        <dbReference type="ARBA" id="ARBA00022917"/>
    </source>
</evidence>
<evidence type="ECO:0000259" key="13">
    <source>
        <dbReference type="Pfam" id="PF01406"/>
    </source>
</evidence>
<keyword evidence="5" id="KW-0547">Nucleotide-binding</keyword>
<evidence type="ECO:0000313" key="14">
    <source>
        <dbReference type="EnsemblMetazoa" id="AMAM010414-PA"/>
    </source>
</evidence>
<dbReference type="InterPro" id="IPR032678">
    <property type="entry name" value="tRNA-synt_1_cat_dom"/>
</dbReference>
<protein>
    <recommendedName>
        <fullName evidence="11">Cysteine--tRNA ligase, cytoplasmic</fullName>
        <ecNumber evidence="2">6.1.1.16</ecNumber>
    </recommendedName>
    <alternativeName>
        <fullName evidence="10">Cysteinyl-tRNA synthetase</fullName>
    </alternativeName>
</protein>
<evidence type="ECO:0000313" key="15">
    <source>
        <dbReference type="Proteomes" id="UP000075901"/>
    </source>
</evidence>
<name>A0A182SNQ8_9DIPT</name>
<dbReference type="PANTHER" id="PTHR10890">
    <property type="entry name" value="CYSTEINYL-TRNA SYNTHETASE"/>
    <property type="match status" value="1"/>
</dbReference>
<reference evidence="14" key="2">
    <citation type="submission" date="2020-05" db="UniProtKB">
        <authorList>
            <consortium name="EnsemblMetazoa"/>
        </authorList>
    </citation>
    <scope>IDENTIFICATION</scope>
    <source>
        <strain evidence="14">maculatus3</strain>
    </source>
</reference>
<dbReference type="AlphaFoldDB" id="A0A182SNQ8"/>
<evidence type="ECO:0000256" key="2">
    <source>
        <dbReference type="ARBA" id="ARBA00012832"/>
    </source>
</evidence>
<keyword evidence="7" id="KW-0067">ATP-binding</keyword>
<accession>A0A182SNQ8</accession>
<evidence type="ECO:0000256" key="5">
    <source>
        <dbReference type="ARBA" id="ARBA00022741"/>
    </source>
</evidence>
<feature type="domain" description="tRNA synthetases class I catalytic" evidence="13">
    <location>
        <begin position="34"/>
        <end position="445"/>
    </location>
</feature>
<sequence length="745" mass="84134">MAKRVQPTWQAPEEKPGPKLYLYNSLTRRKEPFVPRDGRNVHWYSCGPTVYDASHMGHARSYISFDILRRVLSDYFGYNVLYVMNITDIDDKIIKRARQNYLYEQYLQQAKDMPLERLLDDSKEVMASFRENVGRTTDADKKTMMDRMLEKLTAAVDNLSLAVKEGDDGRILQAQDQFLQDSKDPLADLLDSKQGSSVTENAIFETLPRYWEDAFHKDMTALNVLQPDVLTRVSEYVPQIVVYIEQIIANGLAYEANGSVYFDVAGFDRREQHHYAKLVPEAYGDAKQLQEGEGDLSVGADRLTEKRSPNDFALWKSSKAGEPWWDSPWGRGRPGWHIECSAMASDICGSYLDIHTGGVDLKFPHHDNELAQSEAHDGSSEWVKYFLHTGHLTIAGCKMSKSLKNFVTIQQALEKHTATQLRLAFLLHSWKDTLDYSDNTMEMAVQYERFLNEFFLNVKDLTRHVQTGPARDAFDRWGSDEAELQQKFADSRAAIHEALCDNVDTRTALDVMRGLVSSCNVYIKAHRSSGFNALLLRRVASYCTDLLHIFGAISGPRGGIGFPISSGTAGDGTGMAGDLEQTVMPYLQALAEFRNAVREQARGIKATEILQLCDQLRDDVLPGLGVRLEDREGAPSALKLVPAEVLLREREAKRAEENRKAAEKERKKAEAAAAQAAKDALRKINPIDMFRSETDKYSAFDEATGLPTHDTEGKEVSKGQLKKLQKLQQAQEKRYQEYLASKETN</sequence>
<reference evidence="15" key="1">
    <citation type="submission" date="2013-09" db="EMBL/GenBank/DDBJ databases">
        <title>The Genome Sequence of Anopheles maculatus species B.</title>
        <authorList>
            <consortium name="The Broad Institute Genomics Platform"/>
            <person name="Neafsey D.E."/>
            <person name="Besansky N."/>
            <person name="Howell P."/>
            <person name="Walton C."/>
            <person name="Young S.K."/>
            <person name="Zeng Q."/>
            <person name="Gargeya S."/>
            <person name="Fitzgerald M."/>
            <person name="Haas B."/>
            <person name="Abouelleil A."/>
            <person name="Allen A.W."/>
            <person name="Alvarado L."/>
            <person name="Arachchi H.M."/>
            <person name="Berlin A.M."/>
            <person name="Chapman S.B."/>
            <person name="Gainer-Dewar J."/>
            <person name="Goldberg J."/>
            <person name="Griggs A."/>
            <person name="Gujja S."/>
            <person name="Hansen M."/>
            <person name="Howarth C."/>
            <person name="Imamovic A."/>
            <person name="Ireland A."/>
            <person name="Larimer J."/>
            <person name="McCowan C."/>
            <person name="Murphy C."/>
            <person name="Pearson M."/>
            <person name="Poon T.W."/>
            <person name="Priest M."/>
            <person name="Roberts A."/>
            <person name="Saif S."/>
            <person name="Shea T."/>
            <person name="Sisk P."/>
            <person name="Sykes S."/>
            <person name="Wortman J."/>
            <person name="Nusbaum C."/>
            <person name="Birren B."/>
        </authorList>
    </citation>
    <scope>NUCLEOTIDE SEQUENCE [LARGE SCALE GENOMIC DNA]</scope>
    <source>
        <strain evidence="15">maculatus3</strain>
    </source>
</reference>
<dbReference type="Pfam" id="PF01406">
    <property type="entry name" value="tRNA-synt_1e"/>
    <property type="match status" value="1"/>
</dbReference>
<dbReference type="GO" id="GO:0046872">
    <property type="term" value="F:metal ion binding"/>
    <property type="evidence" value="ECO:0007669"/>
    <property type="project" value="UniProtKB-KW"/>
</dbReference>
<dbReference type="GO" id="GO:0005737">
    <property type="term" value="C:cytoplasm"/>
    <property type="evidence" value="ECO:0007669"/>
    <property type="project" value="TreeGrafter"/>
</dbReference>
<dbReference type="Gene3D" id="3.40.50.620">
    <property type="entry name" value="HUPs"/>
    <property type="match status" value="1"/>
</dbReference>
<evidence type="ECO:0000256" key="4">
    <source>
        <dbReference type="ARBA" id="ARBA00022723"/>
    </source>
</evidence>
<dbReference type="InterPro" id="IPR024909">
    <property type="entry name" value="Cys-tRNA/MSH_ligase"/>
</dbReference>
<evidence type="ECO:0000256" key="6">
    <source>
        <dbReference type="ARBA" id="ARBA00022833"/>
    </source>
</evidence>
<keyword evidence="9" id="KW-0030">Aminoacyl-tRNA synthetase</keyword>
<dbReference type="HAMAP" id="MF_00041">
    <property type="entry name" value="Cys_tRNA_synth"/>
    <property type="match status" value="1"/>
</dbReference>
<keyword evidence="8" id="KW-0648">Protein biosynthesis</keyword>